<evidence type="ECO:0000313" key="2">
    <source>
        <dbReference type="EMBL" id="KAF2430597.1"/>
    </source>
</evidence>
<accession>A0A9P4TZ70</accession>
<name>A0A9P4TZ70_9PEZI</name>
<protein>
    <submittedName>
        <fullName evidence="2">NAD(P)-binding protein</fullName>
    </submittedName>
</protein>
<keyword evidence="1" id="KW-0521">NADP</keyword>
<dbReference type="InterPro" id="IPR052184">
    <property type="entry name" value="SDR_enzymes"/>
</dbReference>
<dbReference type="GO" id="GO:0016616">
    <property type="term" value="F:oxidoreductase activity, acting on the CH-OH group of donors, NAD or NADP as acceptor"/>
    <property type="evidence" value="ECO:0007669"/>
    <property type="project" value="TreeGrafter"/>
</dbReference>
<dbReference type="PANTHER" id="PTHR45458:SF3">
    <property type="entry name" value="CHAIN DEHYDROGENASE (ATSC), PUTATIVE-RELATED"/>
    <property type="match status" value="1"/>
</dbReference>
<dbReference type="PRINTS" id="PR00081">
    <property type="entry name" value="GDHRDH"/>
</dbReference>
<dbReference type="Pfam" id="PF00106">
    <property type="entry name" value="adh_short"/>
    <property type="match status" value="1"/>
</dbReference>
<comment type="caution">
    <text evidence="2">The sequence shown here is derived from an EMBL/GenBank/DDBJ whole genome shotgun (WGS) entry which is preliminary data.</text>
</comment>
<evidence type="ECO:0000313" key="3">
    <source>
        <dbReference type="Proteomes" id="UP000800235"/>
    </source>
</evidence>
<sequence>MPSYVVTGASRGLGYEFIRQLSQNSSNVVIGLVRNKIVTDERLAKDGIKTVTIIEADVTSFAALQKAAEETAKLTGGRLDYLINNAAFLFPETRLNTLIDYENDAQGLEDELSKGFAVNVVGVSNTVTAFLPLIKESKTKKVITISTGMADLDVVNTLGLGVGTPYSVSKGALNVLVAKYSAAYAPQGILFLSISPGMIDTYEGPPRTAEELAAFAPLIQAFEKHQPSFTGPITPEESVKAVLKVADGATVEKDAGTFVSHHGNKTWL</sequence>
<dbReference type="InterPro" id="IPR020904">
    <property type="entry name" value="Sc_DH/Rdtase_CS"/>
</dbReference>
<dbReference type="Gene3D" id="3.40.50.720">
    <property type="entry name" value="NAD(P)-binding Rossmann-like Domain"/>
    <property type="match status" value="1"/>
</dbReference>
<gene>
    <name evidence="2" type="ORF">EJ08DRAFT_239084</name>
</gene>
<evidence type="ECO:0000256" key="1">
    <source>
        <dbReference type="ARBA" id="ARBA00022857"/>
    </source>
</evidence>
<dbReference type="InterPro" id="IPR036291">
    <property type="entry name" value="NAD(P)-bd_dom_sf"/>
</dbReference>
<dbReference type="InterPro" id="IPR002347">
    <property type="entry name" value="SDR_fam"/>
</dbReference>
<dbReference type="SUPFAM" id="SSF51735">
    <property type="entry name" value="NAD(P)-binding Rossmann-fold domains"/>
    <property type="match status" value="1"/>
</dbReference>
<dbReference type="OrthoDB" id="7289984at2759"/>
<dbReference type="AlphaFoldDB" id="A0A9P4TZ70"/>
<dbReference type="EMBL" id="MU007038">
    <property type="protein sequence ID" value="KAF2430597.1"/>
    <property type="molecule type" value="Genomic_DNA"/>
</dbReference>
<organism evidence="2 3">
    <name type="scientific">Tothia fuscella</name>
    <dbReference type="NCBI Taxonomy" id="1048955"/>
    <lineage>
        <taxon>Eukaryota</taxon>
        <taxon>Fungi</taxon>
        <taxon>Dikarya</taxon>
        <taxon>Ascomycota</taxon>
        <taxon>Pezizomycotina</taxon>
        <taxon>Dothideomycetes</taxon>
        <taxon>Pleosporomycetidae</taxon>
        <taxon>Venturiales</taxon>
        <taxon>Cylindrosympodiaceae</taxon>
        <taxon>Tothia</taxon>
    </lineage>
</organism>
<dbReference type="PANTHER" id="PTHR45458">
    <property type="entry name" value="SHORT-CHAIN DEHYDROGENASE/REDUCTASE SDR"/>
    <property type="match status" value="1"/>
</dbReference>
<reference evidence="2" key="1">
    <citation type="journal article" date="2020" name="Stud. Mycol.">
        <title>101 Dothideomycetes genomes: a test case for predicting lifestyles and emergence of pathogens.</title>
        <authorList>
            <person name="Haridas S."/>
            <person name="Albert R."/>
            <person name="Binder M."/>
            <person name="Bloem J."/>
            <person name="Labutti K."/>
            <person name="Salamov A."/>
            <person name="Andreopoulos B."/>
            <person name="Baker S."/>
            <person name="Barry K."/>
            <person name="Bills G."/>
            <person name="Bluhm B."/>
            <person name="Cannon C."/>
            <person name="Castanera R."/>
            <person name="Culley D."/>
            <person name="Daum C."/>
            <person name="Ezra D."/>
            <person name="Gonzalez J."/>
            <person name="Henrissat B."/>
            <person name="Kuo A."/>
            <person name="Liang C."/>
            <person name="Lipzen A."/>
            <person name="Lutzoni F."/>
            <person name="Magnuson J."/>
            <person name="Mondo S."/>
            <person name="Nolan M."/>
            <person name="Ohm R."/>
            <person name="Pangilinan J."/>
            <person name="Park H.-J."/>
            <person name="Ramirez L."/>
            <person name="Alfaro M."/>
            <person name="Sun H."/>
            <person name="Tritt A."/>
            <person name="Yoshinaga Y."/>
            <person name="Zwiers L.-H."/>
            <person name="Turgeon B."/>
            <person name="Goodwin S."/>
            <person name="Spatafora J."/>
            <person name="Crous P."/>
            <person name="Grigoriev I."/>
        </authorList>
    </citation>
    <scope>NUCLEOTIDE SEQUENCE</scope>
    <source>
        <strain evidence="2">CBS 130266</strain>
    </source>
</reference>
<proteinExistence type="predicted"/>
<keyword evidence="3" id="KW-1185">Reference proteome</keyword>
<dbReference type="Proteomes" id="UP000800235">
    <property type="component" value="Unassembled WGS sequence"/>
</dbReference>
<dbReference type="PROSITE" id="PS00061">
    <property type="entry name" value="ADH_SHORT"/>
    <property type="match status" value="1"/>
</dbReference>